<dbReference type="WBParaSite" id="RSKR_0000982000.1">
    <property type="protein sequence ID" value="RSKR_0000982000.1"/>
    <property type="gene ID" value="RSKR_0000982000"/>
</dbReference>
<accession>A0AC35UCL1</accession>
<sequence length="849" mass="96894">MLLVHCFVLLLATWYVDAVLPRGDGIGLKWYFFLTPDYWGCGKEKPTTIDGDNLQVDNCLYREEVETSEEPLIKIQSLWKSYEENTISHLKKSIQGDSLTYAVKNLSMNIYEHKIMALLGHNGAGKTSCIKVLTGVHSPTKGNVFINNLDIKTRMSDIRKDLGFCPQHNILLNFLTPMEHLQFFCELKGQVFYKAEALELLRKIQMVDKQNFKAEKLSGGQKRKLSLAIALIGSSKIIILDEPSAGVDVHSCREIWNLLLAEKLHRTILITTHYMEEADVLSDRIAIMANGKLQCVGSPLYLKKTFGAGYHLNAQFIEHDGRRDIVDRNVDNVFNLLKLHCPEVRLQSHYAEHAIYVLSDKYRSFFPEMLEELERHKKNLGVLSYGISISTMDEVFLKVTSMESDKFAHNNLEDADGNEVEAIMDTTEETPTKYNLMQGPSNVRIGIEYVMACLLPIINLNDILGKSYQNVDLDYVDPDTVVYNDVANFIIFIVQGFFFWVVTFLFELEKLNFLIPGCSCFSKSQKSRGPGVDMQDDDVIEEIDYVNTCESSSHAVVVKNLKKSYGSHDAVRGVSFHVDYSQIFGLLGVNGAGRVDPQAKRLIWEVLRTVQKKNTAIILTSHSMEEIEVLCSTMTIMIAGKFRCYGSPQHIKNKYGSGYSVVFKVNSKTNVSQMLERKPPIIPPSKKVLYHIVQVPWQKKEVVEELLWRRHVYNNAVFSLRNIFKEEVEMKERAGLGLEALRLQEKEELDSRILENETNLLNARKERVDKEVQDLSQVKERILSDIEATIEKEDRNVVERRKEVLQLVAESANFVTKENLDEKLNEALESPITFDFAIDKSNLNSRISK</sequence>
<protein>
    <submittedName>
        <fullName evidence="2">ABC transporter domain-containing protein</fullName>
    </submittedName>
</protein>
<dbReference type="Proteomes" id="UP000095286">
    <property type="component" value="Unplaced"/>
</dbReference>
<organism evidence="1 2">
    <name type="scientific">Rhabditophanes sp. KR3021</name>
    <dbReference type="NCBI Taxonomy" id="114890"/>
    <lineage>
        <taxon>Eukaryota</taxon>
        <taxon>Metazoa</taxon>
        <taxon>Ecdysozoa</taxon>
        <taxon>Nematoda</taxon>
        <taxon>Chromadorea</taxon>
        <taxon>Rhabditida</taxon>
        <taxon>Tylenchina</taxon>
        <taxon>Panagrolaimomorpha</taxon>
        <taxon>Strongyloidoidea</taxon>
        <taxon>Alloionematidae</taxon>
        <taxon>Rhabditophanes</taxon>
    </lineage>
</organism>
<evidence type="ECO:0000313" key="1">
    <source>
        <dbReference type="Proteomes" id="UP000095286"/>
    </source>
</evidence>
<proteinExistence type="predicted"/>
<name>A0AC35UCL1_9BILA</name>
<evidence type="ECO:0000313" key="2">
    <source>
        <dbReference type="WBParaSite" id="RSKR_0000982000.1"/>
    </source>
</evidence>
<reference evidence="2" key="1">
    <citation type="submission" date="2016-11" db="UniProtKB">
        <authorList>
            <consortium name="WormBaseParasite"/>
        </authorList>
    </citation>
    <scope>IDENTIFICATION</scope>
    <source>
        <strain evidence="2">KR3021</strain>
    </source>
</reference>